<proteinExistence type="predicted"/>
<dbReference type="Proteomes" id="UP000814140">
    <property type="component" value="Unassembled WGS sequence"/>
</dbReference>
<accession>A0ACB8TC48</accession>
<evidence type="ECO:0000313" key="2">
    <source>
        <dbReference type="Proteomes" id="UP000814140"/>
    </source>
</evidence>
<reference evidence="1" key="1">
    <citation type="submission" date="2021-03" db="EMBL/GenBank/DDBJ databases">
        <authorList>
            <consortium name="DOE Joint Genome Institute"/>
            <person name="Ahrendt S."/>
            <person name="Looney B.P."/>
            <person name="Miyauchi S."/>
            <person name="Morin E."/>
            <person name="Drula E."/>
            <person name="Courty P.E."/>
            <person name="Chicoki N."/>
            <person name="Fauchery L."/>
            <person name="Kohler A."/>
            <person name="Kuo A."/>
            <person name="Labutti K."/>
            <person name="Pangilinan J."/>
            <person name="Lipzen A."/>
            <person name="Riley R."/>
            <person name="Andreopoulos W."/>
            <person name="He G."/>
            <person name="Johnson J."/>
            <person name="Barry K.W."/>
            <person name="Grigoriev I.V."/>
            <person name="Nagy L."/>
            <person name="Hibbett D."/>
            <person name="Henrissat B."/>
            <person name="Matheny P.B."/>
            <person name="Labbe J."/>
            <person name="Martin F."/>
        </authorList>
    </citation>
    <scope>NUCLEOTIDE SEQUENCE</scope>
    <source>
        <strain evidence="1">HHB10654</strain>
    </source>
</reference>
<keyword evidence="2" id="KW-1185">Reference proteome</keyword>
<dbReference type="EMBL" id="MU277193">
    <property type="protein sequence ID" value="KAI0066153.1"/>
    <property type="molecule type" value="Genomic_DNA"/>
</dbReference>
<protein>
    <submittedName>
        <fullName evidence="1">GatB/YqeY domain-containing protein</fullName>
    </submittedName>
</protein>
<evidence type="ECO:0000313" key="1">
    <source>
        <dbReference type="EMBL" id="KAI0066153.1"/>
    </source>
</evidence>
<reference evidence="1" key="2">
    <citation type="journal article" date="2022" name="New Phytol.">
        <title>Evolutionary transition to the ectomycorrhizal habit in the genomes of a hyperdiverse lineage of mushroom-forming fungi.</title>
        <authorList>
            <person name="Looney B."/>
            <person name="Miyauchi S."/>
            <person name="Morin E."/>
            <person name="Drula E."/>
            <person name="Courty P.E."/>
            <person name="Kohler A."/>
            <person name="Kuo A."/>
            <person name="LaButti K."/>
            <person name="Pangilinan J."/>
            <person name="Lipzen A."/>
            <person name="Riley R."/>
            <person name="Andreopoulos W."/>
            <person name="He G."/>
            <person name="Johnson J."/>
            <person name="Nolan M."/>
            <person name="Tritt A."/>
            <person name="Barry K.W."/>
            <person name="Grigoriev I.V."/>
            <person name="Nagy L.G."/>
            <person name="Hibbett D."/>
            <person name="Henrissat B."/>
            <person name="Matheny P.B."/>
            <person name="Labbe J."/>
            <person name="Martin F.M."/>
        </authorList>
    </citation>
    <scope>NUCLEOTIDE SEQUENCE</scope>
    <source>
        <strain evidence="1">HHB10654</strain>
    </source>
</reference>
<comment type="caution">
    <text evidence="1">The sequence shown here is derived from an EMBL/GenBank/DDBJ whole genome shotgun (WGS) entry which is preliminary data.</text>
</comment>
<sequence length="146" mass="16288">MSIQSSIQARDTFSSTTIRSILSDVYAADKANTDNKIDSSTIVSLIRKATARRIDSAAQFSQAARPDLAEKEQREADFLSQFLPPLLPEAEIDQILRDVIPEQTSQFQGDPRRALGQVLKAFYAKVDRSSVDPNHVKRRAEALLLE</sequence>
<gene>
    <name evidence="1" type="ORF">BV25DRAFT_1797412</name>
</gene>
<name>A0ACB8TC48_9AGAM</name>
<organism evidence="1 2">
    <name type="scientific">Artomyces pyxidatus</name>
    <dbReference type="NCBI Taxonomy" id="48021"/>
    <lineage>
        <taxon>Eukaryota</taxon>
        <taxon>Fungi</taxon>
        <taxon>Dikarya</taxon>
        <taxon>Basidiomycota</taxon>
        <taxon>Agaricomycotina</taxon>
        <taxon>Agaricomycetes</taxon>
        <taxon>Russulales</taxon>
        <taxon>Auriscalpiaceae</taxon>
        <taxon>Artomyces</taxon>
    </lineage>
</organism>